<dbReference type="PROSITE" id="PS00973">
    <property type="entry name" value="USP_2"/>
    <property type="match status" value="1"/>
</dbReference>
<dbReference type="OrthoDB" id="292964at2759"/>
<feature type="region of interest" description="Disordered" evidence="2">
    <location>
        <begin position="76"/>
        <end position="96"/>
    </location>
</feature>
<dbReference type="InterPro" id="IPR038765">
    <property type="entry name" value="Papain-like_cys_pep_sf"/>
</dbReference>
<gene>
    <name evidence="4" type="primary">UBP1</name>
    <name evidence="4" type="ORF">MICPUN_54934</name>
</gene>
<dbReference type="InterPro" id="IPR028889">
    <property type="entry name" value="USP"/>
</dbReference>
<evidence type="ECO:0000256" key="2">
    <source>
        <dbReference type="SAM" id="MobiDB-lite"/>
    </source>
</evidence>
<feature type="compositionally biased region" description="Polar residues" evidence="2">
    <location>
        <begin position="612"/>
        <end position="621"/>
    </location>
</feature>
<dbReference type="GO" id="GO:0004843">
    <property type="term" value="F:cysteine-type deubiquitinase activity"/>
    <property type="evidence" value="ECO:0007669"/>
    <property type="project" value="InterPro"/>
</dbReference>
<protein>
    <submittedName>
        <fullName evidence="4">Ubiquitin carboxyl-terminal hydrolase</fullName>
    </submittedName>
</protein>
<reference evidence="4 5" key="1">
    <citation type="journal article" date="2009" name="Science">
        <title>Green evolution and dynamic adaptations revealed by genomes of the marine picoeukaryotes Micromonas.</title>
        <authorList>
            <person name="Worden A.Z."/>
            <person name="Lee J.H."/>
            <person name="Mock T."/>
            <person name="Rouze P."/>
            <person name="Simmons M.P."/>
            <person name="Aerts A.L."/>
            <person name="Allen A.E."/>
            <person name="Cuvelier M.L."/>
            <person name="Derelle E."/>
            <person name="Everett M.V."/>
            <person name="Foulon E."/>
            <person name="Grimwood J."/>
            <person name="Gundlach H."/>
            <person name="Henrissat B."/>
            <person name="Napoli C."/>
            <person name="McDonald S.M."/>
            <person name="Parker M.S."/>
            <person name="Rombauts S."/>
            <person name="Salamov A."/>
            <person name="Von Dassow P."/>
            <person name="Badger J.H."/>
            <person name="Coutinho P.M."/>
            <person name="Demir E."/>
            <person name="Dubchak I."/>
            <person name="Gentemann C."/>
            <person name="Eikrem W."/>
            <person name="Gready J.E."/>
            <person name="John U."/>
            <person name="Lanier W."/>
            <person name="Lindquist E.A."/>
            <person name="Lucas S."/>
            <person name="Mayer K.F."/>
            <person name="Moreau H."/>
            <person name="Not F."/>
            <person name="Otillar R."/>
            <person name="Panaud O."/>
            <person name="Pangilinan J."/>
            <person name="Paulsen I."/>
            <person name="Piegu B."/>
            <person name="Poliakov A."/>
            <person name="Robbens S."/>
            <person name="Schmutz J."/>
            <person name="Toulza E."/>
            <person name="Wyss T."/>
            <person name="Zelensky A."/>
            <person name="Zhou K."/>
            <person name="Armbrust E.V."/>
            <person name="Bhattacharya D."/>
            <person name="Goodenough U.W."/>
            <person name="Van de Peer Y."/>
            <person name="Grigoriev I.V."/>
        </authorList>
    </citation>
    <scope>NUCLEOTIDE SEQUENCE [LARGE SCALE GENOMIC DNA]</scope>
    <source>
        <strain evidence="5">RCC299 / NOUM17</strain>
    </source>
</reference>
<evidence type="ECO:0000256" key="1">
    <source>
        <dbReference type="ARBA" id="ARBA00009085"/>
    </source>
</evidence>
<dbReference type="InterPro" id="IPR001394">
    <property type="entry name" value="Peptidase_C19_UCH"/>
</dbReference>
<feature type="compositionally biased region" description="Polar residues" evidence="2">
    <location>
        <begin position="325"/>
        <end position="337"/>
    </location>
</feature>
<comment type="similarity">
    <text evidence="1">Belongs to the peptidase C19 family.</text>
</comment>
<evidence type="ECO:0000259" key="3">
    <source>
        <dbReference type="PROSITE" id="PS50235"/>
    </source>
</evidence>
<dbReference type="SUPFAM" id="SSF54001">
    <property type="entry name" value="Cysteine proteinases"/>
    <property type="match status" value="1"/>
</dbReference>
<dbReference type="GeneID" id="8250404"/>
<dbReference type="CDD" id="cd02257">
    <property type="entry name" value="Peptidase_C19"/>
    <property type="match status" value="1"/>
</dbReference>
<evidence type="ECO:0000313" key="4">
    <source>
        <dbReference type="EMBL" id="ACO68739.1"/>
    </source>
</evidence>
<feature type="domain" description="USP" evidence="3">
    <location>
        <begin position="11"/>
        <end position="742"/>
    </location>
</feature>
<dbReference type="Proteomes" id="UP000002009">
    <property type="component" value="Chromosome 1"/>
</dbReference>
<dbReference type="InterPro" id="IPR050164">
    <property type="entry name" value="Peptidase_C19"/>
</dbReference>
<dbReference type="GO" id="GO:0016579">
    <property type="term" value="P:protein deubiquitination"/>
    <property type="evidence" value="ECO:0007669"/>
    <property type="project" value="InterPro"/>
</dbReference>
<dbReference type="eggNOG" id="KOG1867">
    <property type="taxonomic scope" value="Eukaryota"/>
</dbReference>
<dbReference type="Pfam" id="PF00443">
    <property type="entry name" value="UCH"/>
    <property type="match status" value="2"/>
</dbReference>
<dbReference type="RefSeq" id="XP_002507481.1">
    <property type="nucleotide sequence ID" value="XM_002507435.1"/>
</dbReference>
<dbReference type="STRING" id="296587.C1FD79"/>
<dbReference type="Gene3D" id="3.90.70.10">
    <property type="entry name" value="Cysteine proteinases"/>
    <property type="match status" value="2"/>
</dbReference>
<accession>C1FD79</accession>
<dbReference type="PANTHER" id="PTHR24006:SF937">
    <property type="entry name" value="UBIQUITIN CARBOXYL-TERMINAL HYDROLASE"/>
    <property type="match status" value="1"/>
</dbReference>
<dbReference type="InParanoid" id="C1FD79"/>
<sequence>MADSGGTIRGTGLYNVSNTCYLNSVLQALCHVRGFRECLLSDEAGTYLYAAGKAGGSLNAPSPTPTDEILSFPGFKKRRKRKRGESSDGEEAVVPFLRPPAMTRTGKASIAAADHACLGGELRAVLRTLWYGEYAAFPPYRLLRAVWTLVPSFAGNQQQDAHELTRFLLERLRLEFVRGSQLIAAQAAKESGRILPRGNEHGIGSNLMGNLGIPVPIRRTRTSRSRRQLLGKSWSSSDVDCSYYPAQHCVTETIGEAEGLARLGSPTVGNKRRSTLSCKEKVAIEKAESDGHVIISRWGAVRHKKGCFCRPCLSRRRKQGKDDNLTSSCRTFEQSSEGLPDDRGEKRDDTVFPHAIHHDSKPGSAELKPKTRADHSISEASRRGLECLSVMNREFGLPLDPVWRLFGGTVLNLIHCLRCGHTNTSEEPFLDISLTIPSVIDAHTRVCFSKENSRPSPEAGETVEPGEGPGGCATLQQCLAVHTRDEILSGSAMYSCDHCGSVASTVKKTKLQSLPPVLCLHLKRFTWRGSEHESKLNAHVDFPLENLDLAPYMESGSYVNEDSCSPSIRAVTRARQGENATVYSTDLLRKAENKTCGTAKNFQRGSPGGQERGSTTARQQGIQKIAPASHASADAKITLRSDPLFSKRPVHAQKSTSLLYDLSGVVVHHGLGAANGHYTVFAREESCKMRRTARHSSGDVSHEISDVASPEVWLQFNDEKVVQVTREEVKRCDGYIFFYTKQSDEKFTN</sequence>
<keyword evidence="5" id="KW-1185">Reference proteome</keyword>
<dbReference type="PROSITE" id="PS50235">
    <property type="entry name" value="USP_3"/>
    <property type="match status" value="1"/>
</dbReference>
<feature type="compositionally biased region" description="Basic and acidic residues" evidence="2">
    <location>
        <begin position="340"/>
        <end position="373"/>
    </location>
</feature>
<dbReference type="PANTHER" id="PTHR24006">
    <property type="entry name" value="UBIQUITIN CARBOXYL-TERMINAL HYDROLASE"/>
    <property type="match status" value="1"/>
</dbReference>
<feature type="region of interest" description="Disordered" evidence="2">
    <location>
        <begin position="318"/>
        <end position="373"/>
    </location>
</feature>
<dbReference type="EMBL" id="CP001574">
    <property type="protein sequence ID" value="ACO68739.1"/>
    <property type="molecule type" value="Genomic_DNA"/>
</dbReference>
<dbReference type="InterPro" id="IPR018200">
    <property type="entry name" value="USP_CS"/>
</dbReference>
<dbReference type="GO" id="GO:0005634">
    <property type="term" value="C:nucleus"/>
    <property type="evidence" value="ECO:0007669"/>
    <property type="project" value="TreeGrafter"/>
</dbReference>
<evidence type="ECO:0000313" key="5">
    <source>
        <dbReference type="Proteomes" id="UP000002009"/>
    </source>
</evidence>
<proteinExistence type="inferred from homology"/>
<organism evidence="4 5">
    <name type="scientific">Micromonas commoda (strain RCC299 / NOUM17 / CCMP2709)</name>
    <name type="common">Picoplanktonic green alga</name>
    <dbReference type="NCBI Taxonomy" id="296587"/>
    <lineage>
        <taxon>Eukaryota</taxon>
        <taxon>Viridiplantae</taxon>
        <taxon>Chlorophyta</taxon>
        <taxon>Mamiellophyceae</taxon>
        <taxon>Mamiellales</taxon>
        <taxon>Mamiellaceae</taxon>
        <taxon>Micromonas</taxon>
    </lineage>
</organism>
<feature type="region of interest" description="Disordered" evidence="2">
    <location>
        <begin position="598"/>
        <end position="621"/>
    </location>
</feature>
<name>C1FD79_MICCC</name>
<keyword evidence="4" id="KW-0378">Hydrolase</keyword>
<dbReference type="AlphaFoldDB" id="C1FD79"/>
<dbReference type="eggNOG" id="KOG1870">
    <property type="taxonomic scope" value="Eukaryota"/>
</dbReference>
<dbReference type="GO" id="GO:0005829">
    <property type="term" value="C:cytosol"/>
    <property type="evidence" value="ECO:0007669"/>
    <property type="project" value="TreeGrafter"/>
</dbReference>
<dbReference type="KEGG" id="mis:MICPUN_54934"/>